<comment type="caution">
    <text evidence="2">The sequence shown here is derived from an EMBL/GenBank/DDBJ whole genome shotgun (WGS) entry which is preliminary data.</text>
</comment>
<gene>
    <name evidence="2" type="ORF">GCM10008937_01290</name>
</gene>
<evidence type="ECO:0000313" key="2">
    <source>
        <dbReference type="EMBL" id="GAA0497970.1"/>
    </source>
</evidence>
<evidence type="ECO:0008006" key="4">
    <source>
        <dbReference type="Google" id="ProtNLM"/>
    </source>
</evidence>
<evidence type="ECO:0000256" key="1">
    <source>
        <dbReference type="SAM" id="Coils"/>
    </source>
</evidence>
<name>A0ABN1BHE3_9DEIO</name>
<dbReference type="SUPFAM" id="SSF56672">
    <property type="entry name" value="DNA/RNA polymerases"/>
    <property type="match status" value="1"/>
</dbReference>
<dbReference type="Gene3D" id="3.30.70.370">
    <property type="match status" value="1"/>
</dbReference>
<evidence type="ECO:0000313" key="3">
    <source>
        <dbReference type="Proteomes" id="UP001500191"/>
    </source>
</evidence>
<organism evidence="2 3">
    <name type="scientific">Deinococcus depolymerans</name>
    <dbReference type="NCBI Taxonomy" id="392408"/>
    <lineage>
        <taxon>Bacteria</taxon>
        <taxon>Thermotogati</taxon>
        <taxon>Deinococcota</taxon>
        <taxon>Deinococci</taxon>
        <taxon>Deinococcales</taxon>
        <taxon>Deinococcaceae</taxon>
        <taxon>Deinococcus</taxon>
    </lineage>
</organism>
<accession>A0ABN1BHE3</accession>
<sequence length="397" mass="45391">MGARLEHFQAVLAPDVLLKIHPGHSVQRRATTVTAEFGANVLRIRELHQEHIRSGQPTVDVLTGRAITQRQRQALRNEYRELGAQAVAEAREIRHPLADELDYLNSQPPNYFSRLETNFPEVERRIRQLPPKSMETNFRILQRLRIHPQPLYKAALGSPRLYTIGFGLQNMSKSVRAVLMPDCVSLDLEAAQFAVVAAVWGIPSIQEALQTGSAWEVIMGEIHSHFPHIKKSQVKSVLYPLIFGMPKHSLAQRIQHETRITAEEFFNASVTMQTLLSARETRMDLIRKNGGIVDATGRTHSLQERQEREDTRQDRAIRSLLAYEAQSYEVELMRPLLNFIRENARYLKLNLFIHDGVYVQFTAEADEQRRERLLVSMQNAVQSAAQKLGVVTRLTQE</sequence>
<dbReference type="InterPro" id="IPR043502">
    <property type="entry name" value="DNA/RNA_pol_sf"/>
</dbReference>
<dbReference type="Gene3D" id="1.10.150.20">
    <property type="entry name" value="5' to 3' exonuclease, C-terminal subdomain"/>
    <property type="match status" value="1"/>
</dbReference>
<proteinExistence type="predicted"/>
<keyword evidence="3" id="KW-1185">Reference proteome</keyword>
<dbReference type="EMBL" id="BAAADB010000003">
    <property type="protein sequence ID" value="GAA0497970.1"/>
    <property type="molecule type" value="Genomic_DNA"/>
</dbReference>
<protein>
    <recommendedName>
        <fullName evidence="4">DNA-directed DNA polymerase family A palm domain-containing protein</fullName>
    </recommendedName>
</protein>
<dbReference type="Proteomes" id="UP001500191">
    <property type="component" value="Unassembled WGS sequence"/>
</dbReference>
<feature type="coiled-coil region" evidence="1">
    <location>
        <begin position="65"/>
        <end position="92"/>
    </location>
</feature>
<reference evidence="2 3" key="1">
    <citation type="journal article" date="2019" name="Int. J. Syst. Evol. Microbiol.">
        <title>The Global Catalogue of Microorganisms (GCM) 10K type strain sequencing project: providing services to taxonomists for standard genome sequencing and annotation.</title>
        <authorList>
            <consortium name="The Broad Institute Genomics Platform"/>
            <consortium name="The Broad Institute Genome Sequencing Center for Infectious Disease"/>
            <person name="Wu L."/>
            <person name="Ma J."/>
        </authorList>
    </citation>
    <scope>NUCLEOTIDE SEQUENCE [LARGE SCALE GENOMIC DNA]</scope>
    <source>
        <strain evidence="2 3">JCM 14368</strain>
    </source>
</reference>
<keyword evidence="1" id="KW-0175">Coiled coil</keyword>